<evidence type="ECO:0000256" key="1">
    <source>
        <dbReference type="ARBA" id="ARBA00010928"/>
    </source>
</evidence>
<dbReference type="STRING" id="632772.ROP_05190"/>
<reference evidence="5 6" key="1">
    <citation type="submission" date="2009-03" db="EMBL/GenBank/DDBJ databases">
        <title>Comparison of the complete genome sequences of Rhodococcus erythropolis PR4 and Rhodococcus opacus B4.</title>
        <authorList>
            <person name="Takarada H."/>
            <person name="Sekine M."/>
            <person name="Hosoyama A."/>
            <person name="Yamada R."/>
            <person name="Fujisawa T."/>
            <person name="Omata S."/>
            <person name="Shimizu A."/>
            <person name="Tsukatani N."/>
            <person name="Tanikawa S."/>
            <person name="Fujita N."/>
            <person name="Harayama S."/>
        </authorList>
    </citation>
    <scope>NUCLEOTIDE SEQUENCE [LARGE SCALE GENOMIC DNA]</scope>
    <source>
        <strain evidence="5 6">B4</strain>
    </source>
</reference>
<sequence>MTPLRIGVLGASRIAELAIVKPAQILGHRLVAVAARDRGRAETFAQTYGVERVLDSYEALIADPEVDVVYNPLANAFHAPWNRKAIEAGKAVLTEKPFARNAAEAELVRRLARERDVPIMEGFHYLFHPIIRRIFELLADGTLGDLQRVEVVMRMPEPKPDDPRWSLDLAGGAVMDIGCYGLHVHRQLGRFAGGEPAVVTARAVERSPGVDEACDIDLVFPSGATGSSINSMTSDRFEMTLRLVGDRGEAFAYDYPLQSGDDRITITTDTGTVVEHLGTRSTYTYQLDAFAQHLADGTAFPIDVDDAVTTMELVDSVYRAAGLPLR</sequence>
<dbReference type="AlphaFoldDB" id="C1ART9"/>
<accession>C1ART9</accession>
<dbReference type="SUPFAM" id="SSF55347">
    <property type="entry name" value="Glyceraldehyde-3-phosphate dehydrogenase-like, C-terminal domain"/>
    <property type="match status" value="1"/>
</dbReference>
<dbReference type="Pfam" id="PF22725">
    <property type="entry name" value="GFO_IDH_MocA_C3"/>
    <property type="match status" value="1"/>
</dbReference>
<dbReference type="PANTHER" id="PTHR22604">
    <property type="entry name" value="OXIDOREDUCTASES"/>
    <property type="match status" value="1"/>
</dbReference>
<dbReference type="KEGG" id="rop:ROP_05190"/>
<keyword evidence="2" id="KW-0560">Oxidoreductase</keyword>
<evidence type="ECO:0000256" key="2">
    <source>
        <dbReference type="ARBA" id="ARBA00023002"/>
    </source>
</evidence>
<dbReference type="SUPFAM" id="SSF51735">
    <property type="entry name" value="NAD(P)-binding Rossmann-fold domains"/>
    <property type="match status" value="1"/>
</dbReference>
<evidence type="ECO:0000313" key="5">
    <source>
        <dbReference type="EMBL" id="BAH48766.1"/>
    </source>
</evidence>
<dbReference type="HOGENOM" id="CLU_023194_5_0_11"/>
<protein>
    <submittedName>
        <fullName evidence="5">Oxidoreductase</fullName>
    </submittedName>
</protein>
<feature type="domain" description="GFO/IDH/MocA-like oxidoreductase" evidence="4">
    <location>
        <begin position="132"/>
        <end position="249"/>
    </location>
</feature>
<dbReference type="Proteomes" id="UP000002212">
    <property type="component" value="Chromosome"/>
</dbReference>
<dbReference type="InterPro" id="IPR050984">
    <property type="entry name" value="Gfo/Idh/MocA_domain"/>
</dbReference>
<dbReference type="InterPro" id="IPR055170">
    <property type="entry name" value="GFO_IDH_MocA-like_dom"/>
</dbReference>
<dbReference type="Pfam" id="PF01408">
    <property type="entry name" value="GFO_IDH_MocA"/>
    <property type="match status" value="1"/>
</dbReference>
<name>C1ART9_RHOOB</name>
<evidence type="ECO:0000259" key="3">
    <source>
        <dbReference type="Pfam" id="PF01408"/>
    </source>
</evidence>
<organism evidence="5 6">
    <name type="scientific">Rhodococcus opacus (strain B4)</name>
    <dbReference type="NCBI Taxonomy" id="632772"/>
    <lineage>
        <taxon>Bacteria</taxon>
        <taxon>Bacillati</taxon>
        <taxon>Actinomycetota</taxon>
        <taxon>Actinomycetes</taxon>
        <taxon>Mycobacteriales</taxon>
        <taxon>Nocardiaceae</taxon>
        <taxon>Rhodococcus</taxon>
    </lineage>
</organism>
<gene>
    <name evidence="5" type="ordered locus">ROP_05190</name>
</gene>
<dbReference type="GO" id="GO:0016491">
    <property type="term" value="F:oxidoreductase activity"/>
    <property type="evidence" value="ECO:0007669"/>
    <property type="project" value="UniProtKB-KW"/>
</dbReference>
<dbReference type="PANTHER" id="PTHR22604:SF105">
    <property type="entry name" value="TRANS-1,2-DIHYDROBENZENE-1,2-DIOL DEHYDROGENASE"/>
    <property type="match status" value="1"/>
</dbReference>
<dbReference type="GO" id="GO:0000166">
    <property type="term" value="F:nucleotide binding"/>
    <property type="evidence" value="ECO:0007669"/>
    <property type="project" value="InterPro"/>
</dbReference>
<dbReference type="InterPro" id="IPR000683">
    <property type="entry name" value="Gfo/Idh/MocA-like_OxRdtase_N"/>
</dbReference>
<dbReference type="RefSeq" id="WP_012687773.1">
    <property type="nucleotide sequence ID" value="NC_012522.1"/>
</dbReference>
<comment type="similarity">
    <text evidence="1">Belongs to the Gfo/Idh/MocA family.</text>
</comment>
<dbReference type="PATRIC" id="fig|632772.20.peg.572"/>
<dbReference type="OrthoDB" id="9815825at2"/>
<evidence type="ECO:0000259" key="4">
    <source>
        <dbReference type="Pfam" id="PF22725"/>
    </source>
</evidence>
<dbReference type="EMBL" id="AP011115">
    <property type="protein sequence ID" value="BAH48766.1"/>
    <property type="molecule type" value="Genomic_DNA"/>
</dbReference>
<proteinExistence type="inferred from homology"/>
<evidence type="ECO:0000313" key="6">
    <source>
        <dbReference type="Proteomes" id="UP000002212"/>
    </source>
</evidence>
<dbReference type="Gene3D" id="3.30.360.10">
    <property type="entry name" value="Dihydrodipicolinate Reductase, domain 2"/>
    <property type="match status" value="1"/>
</dbReference>
<feature type="domain" description="Gfo/Idh/MocA-like oxidoreductase N-terminal" evidence="3">
    <location>
        <begin position="4"/>
        <end position="123"/>
    </location>
</feature>
<dbReference type="Gene3D" id="3.40.50.720">
    <property type="entry name" value="NAD(P)-binding Rossmann-like Domain"/>
    <property type="match status" value="1"/>
</dbReference>
<dbReference type="InterPro" id="IPR036291">
    <property type="entry name" value="NAD(P)-bd_dom_sf"/>
</dbReference>